<dbReference type="InterPro" id="IPR025638">
    <property type="entry name" value="DUF4336"/>
</dbReference>
<protein>
    <recommendedName>
        <fullName evidence="3">DUF4336 domain-containing protein</fullName>
    </recommendedName>
</protein>
<organism evidence="1 2">
    <name type="scientific">Nostoc flagelliforme CCNUN1</name>
    <dbReference type="NCBI Taxonomy" id="2038116"/>
    <lineage>
        <taxon>Bacteria</taxon>
        <taxon>Bacillati</taxon>
        <taxon>Cyanobacteriota</taxon>
        <taxon>Cyanophyceae</taxon>
        <taxon>Nostocales</taxon>
        <taxon>Nostocaceae</taxon>
        <taxon>Nostoc</taxon>
    </lineage>
</organism>
<dbReference type="OrthoDB" id="537092at2"/>
<dbReference type="Proteomes" id="UP000232003">
    <property type="component" value="Chromosome"/>
</dbReference>
<dbReference type="RefSeq" id="WP_100897901.1">
    <property type="nucleotide sequence ID" value="NZ_CAWNNC010000001.1"/>
</dbReference>
<accession>A0A2K8SJY2</accession>
<reference evidence="1 2" key="1">
    <citation type="submission" date="2017-11" db="EMBL/GenBank/DDBJ databases">
        <title>Complete genome of a free-living desiccation-tolerant cyanobacterium and its photosynthetic adaptation to extreme terrestrial habitat.</title>
        <authorList>
            <person name="Shang J."/>
        </authorList>
    </citation>
    <scope>NUCLEOTIDE SEQUENCE [LARGE SCALE GENOMIC DNA]</scope>
    <source>
        <strain evidence="1 2">CCNUN1</strain>
    </source>
</reference>
<dbReference type="EMBL" id="CP024785">
    <property type="protein sequence ID" value="AUB35796.1"/>
    <property type="molecule type" value="Genomic_DNA"/>
</dbReference>
<dbReference type="PANTHER" id="PTHR33835">
    <property type="entry name" value="YALI0C07656P"/>
    <property type="match status" value="1"/>
</dbReference>
<evidence type="ECO:0000313" key="2">
    <source>
        <dbReference type="Proteomes" id="UP000232003"/>
    </source>
</evidence>
<keyword evidence="2" id="KW-1185">Reference proteome</keyword>
<evidence type="ECO:0008006" key="3">
    <source>
        <dbReference type="Google" id="ProtNLM"/>
    </source>
</evidence>
<dbReference type="AlphaFoldDB" id="A0A2K8SJY2"/>
<dbReference type="KEGG" id="nfl:COO91_01687"/>
<gene>
    <name evidence="1" type="ORF">COO91_01687</name>
</gene>
<name>A0A2K8SJY2_9NOSO</name>
<evidence type="ECO:0000313" key="1">
    <source>
        <dbReference type="EMBL" id="AUB35796.1"/>
    </source>
</evidence>
<proteinExistence type="predicted"/>
<dbReference type="PANTHER" id="PTHR33835:SF2">
    <property type="entry name" value="LYSINE-TRNA LIGASE"/>
    <property type="match status" value="1"/>
</dbReference>
<dbReference type="Pfam" id="PF14234">
    <property type="entry name" value="DUF4336"/>
    <property type="match status" value="1"/>
</dbReference>
<sequence length="410" mass="46814">MTDDERIVNTQQINPKDFSWGLWPVVPLYPYGRRQTIRKEVVKDTIWNFDQIQGIFYVVVPIRMTVVKLEAGGLLIYAPVAPTPECIRLVNELVAEHGNVKYIILPTISGIEHKVFVGPFARYFPTAQVFVAPHQWSFPLNLPLSWLGLPPKRTQVLPEDSSKTPFADEFDYAMLGPIELGPGRFAEVAFFHKRSHTLLVTDSVLSISEDPPAIALLDPYPLLFHAKDDATDIVADIQVNRRKGWQRISLFALYFQPNALNIRQWSQVLQDALKAPERSKKAYFGLYPFKWHPDWQRSFDALRGDGRLFVAPILQTLILNRAPKETIDWADKVASWDFEWIIPCHFDSPIKAEPHQFRQAFSFLEKQPAVSAGLFSSSSYPLPEEDFKLLKEIDTGLNKFGIVPSAKEKV</sequence>